<comment type="similarity">
    <text evidence="1 8">Belongs to the copper/topaquinone oxidase family.</text>
</comment>
<dbReference type="SUPFAM" id="SSF49998">
    <property type="entry name" value="Amine oxidase catalytic domain"/>
    <property type="match status" value="1"/>
</dbReference>
<dbReference type="Proteomes" id="UP000247409">
    <property type="component" value="Unassembled WGS sequence"/>
</dbReference>
<dbReference type="STRING" id="448386.A0A2V3J6I3"/>
<keyword evidence="4 8" id="KW-0560">Oxidoreductase</keyword>
<dbReference type="GO" id="GO:0008131">
    <property type="term" value="F:primary methylamine oxidase activity"/>
    <property type="evidence" value="ECO:0007669"/>
    <property type="project" value="InterPro"/>
</dbReference>
<keyword evidence="5 8" id="KW-0186">Copper</keyword>
<organism evidence="12 13">
    <name type="scientific">Gracilariopsis chorda</name>
    <dbReference type="NCBI Taxonomy" id="448386"/>
    <lineage>
        <taxon>Eukaryota</taxon>
        <taxon>Rhodophyta</taxon>
        <taxon>Florideophyceae</taxon>
        <taxon>Rhodymeniophycidae</taxon>
        <taxon>Gracilariales</taxon>
        <taxon>Gracilariaceae</taxon>
        <taxon>Gracilariopsis</taxon>
    </lineage>
</organism>
<dbReference type="InterPro" id="IPR036460">
    <property type="entry name" value="Cu_amine_oxidase_C_sf"/>
</dbReference>
<dbReference type="NCBIfam" id="NF008559">
    <property type="entry name" value="PRK11504.1"/>
    <property type="match status" value="1"/>
</dbReference>
<dbReference type="Gene3D" id="2.70.98.20">
    <property type="entry name" value="Copper amine oxidase, catalytic domain"/>
    <property type="match status" value="1"/>
</dbReference>
<dbReference type="InterPro" id="IPR015802">
    <property type="entry name" value="Cu_amine_oxidase_N3"/>
</dbReference>
<keyword evidence="13" id="KW-1185">Reference proteome</keyword>
<dbReference type="EMBL" id="NBIV01000002">
    <property type="protein sequence ID" value="PXF49742.1"/>
    <property type="molecule type" value="Genomic_DNA"/>
</dbReference>
<feature type="active site" description="Proton acceptor" evidence="6">
    <location>
        <position position="334"/>
    </location>
</feature>
<evidence type="ECO:0000256" key="2">
    <source>
        <dbReference type="ARBA" id="ARBA00022723"/>
    </source>
</evidence>
<evidence type="ECO:0000256" key="3">
    <source>
        <dbReference type="ARBA" id="ARBA00022772"/>
    </source>
</evidence>
<name>A0A2V3J6I3_9FLOR</name>
<protein>
    <recommendedName>
        <fullName evidence="8">Amine oxidase</fullName>
        <ecNumber evidence="8">1.4.3.-</ecNumber>
    </recommendedName>
</protein>
<dbReference type="Pfam" id="PF02728">
    <property type="entry name" value="Cu_amine_oxidN3"/>
    <property type="match status" value="1"/>
</dbReference>
<evidence type="ECO:0000256" key="7">
    <source>
        <dbReference type="PIRSR" id="PIRSR600269-51"/>
    </source>
</evidence>
<accession>A0A2V3J6I3</accession>
<evidence type="ECO:0000256" key="8">
    <source>
        <dbReference type="RuleBase" id="RU000672"/>
    </source>
</evidence>
<feature type="domain" description="Copper amine oxidase catalytic" evidence="10">
    <location>
        <begin position="261"/>
        <end position="662"/>
    </location>
</feature>
<keyword evidence="2 8" id="KW-0479">Metal-binding</keyword>
<dbReference type="PROSITE" id="PS01164">
    <property type="entry name" value="COPPER_AMINE_OXID_1"/>
    <property type="match status" value="1"/>
</dbReference>
<evidence type="ECO:0000313" key="13">
    <source>
        <dbReference type="Proteomes" id="UP000247409"/>
    </source>
</evidence>
<dbReference type="PANTHER" id="PTHR10638">
    <property type="entry name" value="COPPER AMINE OXIDASE"/>
    <property type="match status" value="1"/>
</dbReference>
<dbReference type="GO" id="GO:0048038">
    <property type="term" value="F:quinone binding"/>
    <property type="evidence" value="ECO:0007669"/>
    <property type="project" value="InterPro"/>
</dbReference>
<dbReference type="AlphaFoldDB" id="A0A2V3J6I3"/>
<feature type="domain" description="Copper amine oxidase N3-terminal" evidence="11">
    <location>
        <begin position="123"/>
        <end position="221"/>
    </location>
</feature>
<evidence type="ECO:0000259" key="11">
    <source>
        <dbReference type="Pfam" id="PF02728"/>
    </source>
</evidence>
<feature type="compositionally biased region" description="Polar residues" evidence="9">
    <location>
        <begin position="13"/>
        <end position="25"/>
    </location>
</feature>
<feature type="modified residue" description="2',4',5'-topaquinone" evidence="7">
    <location>
        <position position="418"/>
    </location>
</feature>
<gene>
    <name evidence="12" type="ORF">BWQ96_00394</name>
</gene>
<dbReference type="InterPro" id="IPR000269">
    <property type="entry name" value="Cu_amine_oxidase"/>
</dbReference>
<evidence type="ECO:0000256" key="9">
    <source>
        <dbReference type="SAM" id="MobiDB-lite"/>
    </source>
</evidence>
<comment type="PTM">
    <text evidence="7 8">Topaquinone (TPQ) is generated by copper-dependent autoxidation of a specific tyrosyl residue.</text>
</comment>
<reference evidence="12 13" key="1">
    <citation type="journal article" date="2018" name="Mol. Biol. Evol.">
        <title>Analysis of the draft genome of the red seaweed Gracilariopsis chorda provides insights into genome size evolution in Rhodophyta.</title>
        <authorList>
            <person name="Lee J."/>
            <person name="Yang E.C."/>
            <person name="Graf L."/>
            <person name="Yang J.H."/>
            <person name="Qiu H."/>
            <person name="Zel Zion U."/>
            <person name="Chan C.X."/>
            <person name="Stephens T.G."/>
            <person name="Weber A.P.M."/>
            <person name="Boo G.H."/>
            <person name="Boo S.M."/>
            <person name="Kim K.M."/>
            <person name="Shin Y."/>
            <person name="Jung M."/>
            <person name="Lee S.J."/>
            <person name="Yim H.S."/>
            <person name="Lee J.H."/>
            <person name="Bhattacharya D."/>
            <person name="Yoon H.S."/>
        </authorList>
    </citation>
    <scope>NUCLEOTIDE SEQUENCE [LARGE SCALE GENOMIC DNA]</scope>
    <source>
        <strain evidence="12 13">SKKU-2015</strain>
        <tissue evidence="12">Whole body</tissue>
    </source>
</reference>
<dbReference type="InterPro" id="IPR049948">
    <property type="entry name" value="Cu_Am_ox_TPQ-bd"/>
</dbReference>
<evidence type="ECO:0000313" key="12">
    <source>
        <dbReference type="EMBL" id="PXF49742.1"/>
    </source>
</evidence>
<dbReference type="EC" id="1.4.3.-" evidence="8"/>
<dbReference type="PANTHER" id="PTHR10638:SF41">
    <property type="entry name" value="AMINE OXIDASE"/>
    <property type="match status" value="1"/>
</dbReference>
<dbReference type="SUPFAM" id="SSF54416">
    <property type="entry name" value="Amine oxidase N-terminal region"/>
    <property type="match status" value="2"/>
</dbReference>
<feature type="active site" description="Schiff-base intermediate with substrate; via topaquinone" evidence="6">
    <location>
        <position position="418"/>
    </location>
</feature>
<comment type="cofactor">
    <cofactor evidence="8">
        <name>Cu cation</name>
        <dbReference type="ChEBI" id="CHEBI:23378"/>
    </cofactor>
    <text evidence="8">Contains 1 topaquinone per subunit.</text>
</comment>
<dbReference type="Gene3D" id="3.10.450.40">
    <property type="match status" value="2"/>
</dbReference>
<dbReference type="InterPro" id="IPR015798">
    <property type="entry name" value="Cu_amine_oxidase_C"/>
</dbReference>
<sequence length="678" mass="75451">MVAHASQYVVSGEDSSSTLNDQQPFLSMAPAAESSPSTRETSPCHPLPLSPLSATEIREAARLSREYLSDNARFSVITLDEVCQNRAAIVIALLPPDATAHKLHVNLVTSEIRQLPVPEGAQPVLTPDDCHLAEKIVKADSRVRELISKRYGIDDIDSLVCDPWSVHVSGNYAPLSFREDNQAARLVQTFLYRRDHPVDNHYAHPIDILPVVDLNMRTVVTVEGIERAPPTLSSTAVNYHPDLLEKNEYLPTQTRTTLRPIQVVQPKGPSFTVNGYNVEWEKWSFTIGFNYREGLVLHNVCHDSRSVVKRASLVEMAVPYADPHPPFERKCAFDVGDYGLGYCANSLELGCDCLGAIHYFDAVLPDSRGEPYVIRKAVCMHEEDVGLLHKHVEYRTGHSESRRARRLVVSFIATVVNYEYLFYWYLHHDGSISHEIKLSGELSTNLLSEGETHPTAGVIVAPGVNAQIHQHMFCARLEMAVDGAQNSVEEVNLVAAEEGSHNPFGNIFRVESTLLRSEQDAQRDAAAARTWRIFNPHKSNTISGKKVAYKLVPYTFGAFQPPLLTTDDSAVSKRGRFAKKAIWVTPYRKDEQFPAGEFPTQSLGGDGLPSWTSQNRSIVDERIVIWHSFGVAHVPRTEDFPIMPCESTGFTLKPDCFLMGNPGVDIPRSVEKSSVCCS</sequence>
<dbReference type="OrthoDB" id="5379943at2759"/>
<dbReference type="GO" id="GO:0009308">
    <property type="term" value="P:amine metabolic process"/>
    <property type="evidence" value="ECO:0007669"/>
    <property type="project" value="UniProtKB-UniRule"/>
</dbReference>
<keyword evidence="3 6" id="KW-0801">TPQ</keyword>
<evidence type="ECO:0000256" key="4">
    <source>
        <dbReference type="ARBA" id="ARBA00023002"/>
    </source>
</evidence>
<evidence type="ECO:0000256" key="6">
    <source>
        <dbReference type="PIRSR" id="PIRSR600269-50"/>
    </source>
</evidence>
<comment type="caution">
    <text evidence="12">The sequence shown here is derived from an EMBL/GenBank/DDBJ whole genome shotgun (WGS) entry which is preliminary data.</text>
</comment>
<dbReference type="GO" id="GO:0005507">
    <property type="term" value="F:copper ion binding"/>
    <property type="evidence" value="ECO:0007669"/>
    <property type="project" value="InterPro"/>
</dbReference>
<evidence type="ECO:0000259" key="10">
    <source>
        <dbReference type="Pfam" id="PF01179"/>
    </source>
</evidence>
<evidence type="ECO:0000256" key="5">
    <source>
        <dbReference type="ARBA" id="ARBA00023008"/>
    </source>
</evidence>
<feature type="region of interest" description="Disordered" evidence="9">
    <location>
        <begin position="1"/>
        <end position="50"/>
    </location>
</feature>
<dbReference type="Pfam" id="PF01179">
    <property type="entry name" value="Cu_amine_oxid"/>
    <property type="match status" value="1"/>
</dbReference>
<proteinExistence type="inferred from homology"/>
<evidence type="ECO:0000256" key="1">
    <source>
        <dbReference type="ARBA" id="ARBA00007983"/>
    </source>
</evidence>
<dbReference type="InterPro" id="IPR016182">
    <property type="entry name" value="Cu_amine_oxidase_N-reg"/>
</dbReference>